<organism evidence="5 7">
    <name type="scientific">Dinothrombium tinctorium</name>
    <dbReference type="NCBI Taxonomy" id="1965070"/>
    <lineage>
        <taxon>Eukaryota</taxon>
        <taxon>Metazoa</taxon>
        <taxon>Ecdysozoa</taxon>
        <taxon>Arthropoda</taxon>
        <taxon>Chelicerata</taxon>
        <taxon>Arachnida</taxon>
        <taxon>Acari</taxon>
        <taxon>Acariformes</taxon>
        <taxon>Trombidiformes</taxon>
        <taxon>Prostigmata</taxon>
        <taxon>Anystina</taxon>
        <taxon>Parasitengona</taxon>
        <taxon>Trombidioidea</taxon>
        <taxon>Trombidiidae</taxon>
        <taxon>Dinothrombium</taxon>
    </lineage>
</organism>
<evidence type="ECO:0000256" key="1">
    <source>
        <dbReference type="ARBA" id="ARBA00023117"/>
    </source>
</evidence>
<evidence type="ECO:0000313" key="7">
    <source>
        <dbReference type="Proteomes" id="UP000285301"/>
    </source>
</evidence>
<accession>A0A3S3Q951</accession>
<keyword evidence="1 2" id="KW-0103">Bromodomain</keyword>
<dbReference type="InterPro" id="IPR001487">
    <property type="entry name" value="Bromodomain"/>
</dbReference>
<proteinExistence type="predicted"/>
<dbReference type="Gene3D" id="1.20.920.10">
    <property type="entry name" value="Bromodomain-like"/>
    <property type="match status" value="1"/>
</dbReference>
<feature type="domain" description="Bromo" evidence="4">
    <location>
        <begin position="181"/>
        <end position="223"/>
    </location>
</feature>
<dbReference type="OrthoDB" id="6272564at2759"/>
<dbReference type="EMBL" id="NCKU01004672">
    <property type="protein sequence ID" value="RWS05610.1"/>
    <property type="molecule type" value="Genomic_DNA"/>
</dbReference>
<dbReference type="CDD" id="cd04369">
    <property type="entry name" value="Bromodomain"/>
    <property type="match status" value="1"/>
</dbReference>
<dbReference type="InterPro" id="IPR013083">
    <property type="entry name" value="Znf_RING/FYVE/PHD"/>
</dbReference>
<dbReference type="PANTHER" id="PTHR46379">
    <property type="entry name" value="ZINC FINGER MYND DOMAIN-CONTAINING"/>
    <property type="match status" value="1"/>
</dbReference>
<dbReference type="SUPFAM" id="SSF47370">
    <property type="entry name" value="Bromodomain"/>
    <property type="match status" value="1"/>
</dbReference>
<dbReference type="GO" id="GO:0005634">
    <property type="term" value="C:nucleus"/>
    <property type="evidence" value="ECO:0007669"/>
    <property type="project" value="TreeGrafter"/>
</dbReference>
<dbReference type="InterPro" id="IPR036427">
    <property type="entry name" value="Bromodomain-like_sf"/>
</dbReference>
<dbReference type="Gene3D" id="2.30.30.140">
    <property type="match status" value="1"/>
</dbReference>
<keyword evidence="7" id="KW-1185">Reference proteome</keyword>
<evidence type="ECO:0000256" key="3">
    <source>
        <dbReference type="SAM" id="MobiDB-lite"/>
    </source>
</evidence>
<protein>
    <submittedName>
        <fullName evidence="5">Zinc finger MYND domain-containing protein 11-like isoform X1</fullName>
    </submittedName>
</protein>
<dbReference type="InterPro" id="IPR011011">
    <property type="entry name" value="Znf_FYVE_PHD"/>
</dbReference>
<dbReference type="Proteomes" id="UP000285301">
    <property type="component" value="Unassembled WGS sequence"/>
</dbReference>
<dbReference type="AlphaFoldDB" id="A0A3S3Q951"/>
<evidence type="ECO:0000259" key="4">
    <source>
        <dbReference type="PROSITE" id="PS50014"/>
    </source>
</evidence>
<dbReference type="InterPro" id="IPR047269">
    <property type="entry name" value="ZMY11"/>
</dbReference>
<name>A0A3S3Q951_9ACAR</name>
<dbReference type="GO" id="GO:0003714">
    <property type="term" value="F:transcription corepressor activity"/>
    <property type="evidence" value="ECO:0007669"/>
    <property type="project" value="InterPro"/>
</dbReference>
<dbReference type="CDD" id="cd15489">
    <property type="entry name" value="PHD_SF"/>
    <property type="match status" value="1"/>
</dbReference>
<comment type="caution">
    <text evidence="5">The sequence shown here is derived from an EMBL/GenBank/DDBJ whole genome shotgun (WGS) entry which is preliminary data.</text>
</comment>
<dbReference type="PROSITE" id="PS50014">
    <property type="entry name" value="BROMODOMAIN_2"/>
    <property type="match status" value="1"/>
</dbReference>
<reference evidence="5 7" key="1">
    <citation type="journal article" date="2018" name="Gigascience">
        <title>Genomes of trombidid mites reveal novel predicted allergens and laterally-transferred genes associated with secondary metabolism.</title>
        <authorList>
            <person name="Dong X."/>
            <person name="Chaisiri K."/>
            <person name="Xia D."/>
            <person name="Armstrong S.D."/>
            <person name="Fang Y."/>
            <person name="Donnelly M.J."/>
            <person name="Kadowaki T."/>
            <person name="McGarry J.W."/>
            <person name="Darby A.C."/>
            <person name="Makepeace B.L."/>
        </authorList>
    </citation>
    <scope>NUCLEOTIDE SEQUENCE [LARGE SCALE GENOMIC DNA]</scope>
    <source>
        <strain evidence="5">UoL-WK</strain>
    </source>
</reference>
<evidence type="ECO:0000256" key="2">
    <source>
        <dbReference type="PROSITE-ProRule" id="PRU00035"/>
    </source>
</evidence>
<dbReference type="SUPFAM" id="SSF57903">
    <property type="entry name" value="FYVE/PHD zinc finger"/>
    <property type="match status" value="1"/>
</dbReference>
<reference evidence="5" key="2">
    <citation type="submission" date="2018-11" db="EMBL/GenBank/DDBJ databases">
        <title>Trombidioid mite genomics.</title>
        <authorList>
            <person name="Dong X."/>
        </authorList>
    </citation>
    <scope>NUCLEOTIDE SEQUENCE</scope>
    <source>
        <strain evidence="5">UoL-WK</strain>
    </source>
</reference>
<dbReference type="GO" id="GO:0034243">
    <property type="term" value="P:regulation of transcription elongation by RNA polymerase II"/>
    <property type="evidence" value="ECO:0007669"/>
    <property type="project" value="InterPro"/>
</dbReference>
<dbReference type="GO" id="GO:0009966">
    <property type="term" value="P:regulation of signal transduction"/>
    <property type="evidence" value="ECO:0007669"/>
    <property type="project" value="TreeGrafter"/>
</dbReference>
<gene>
    <name evidence="6" type="ORF">B4U79_16277</name>
    <name evidence="5" type="ORF">B4U79_16297</name>
</gene>
<dbReference type="EMBL" id="NCKU01004577">
    <property type="protein sequence ID" value="RWS05749.1"/>
    <property type="molecule type" value="Genomic_DNA"/>
</dbReference>
<feature type="region of interest" description="Disordered" evidence="3">
    <location>
        <begin position="344"/>
        <end position="364"/>
    </location>
</feature>
<evidence type="ECO:0000313" key="5">
    <source>
        <dbReference type="EMBL" id="RWS05610.1"/>
    </source>
</evidence>
<evidence type="ECO:0000313" key="6">
    <source>
        <dbReference type="EMBL" id="RWS05749.1"/>
    </source>
</evidence>
<sequence>MGRTAKPWFVLNAWKAIHALESNQVATNLSTIVNCDSLLSHSIAEIKQELISAIKDELIDEFDDGLLKINHTIVSSSHDWYCFVCFNPGERMIGCQSCFRLYHKTCFRYSEEEGKCYYCQVHPQEKIRGKLLDISTINDTLEILFHNLVANFQSLMDIASLKDESPVILKLLSKLLHNPHFDFLSLQNKINEQQYKSIADFIVDFKLIYFNVAILNGPGSIVVEKFDEMFKYILSQEKIITSCIQCYYNLYCKVDGEENFDWFLVPCNPPHRLCFAKIEEFCHPVKVIKSNINESFVWLFDENHEFITVNNESLIDSLPKEEIITPELSKALEAYEHLLSMGNESKERDFDNDNGEDFSEKCNQ</sequence>
<dbReference type="STRING" id="1965070.A0A3S3Q951"/>
<dbReference type="PANTHER" id="PTHR46379:SF1">
    <property type="entry name" value="ZINC FINGER MYND DOMAIN-CONTAINING PROTEIN 11"/>
    <property type="match status" value="1"/>
</dbReference>
<dbReference type="Pfam" id="PF00439">
    <property type="entry name" value="Bromodomain"/>
    <property type="match status" value="1"/>
</dbReference>
<dbReference type="Gene3D" id="3.30.40.10">
    <property type="entry name" value="Zinc/RING finger domain, C3HC4 (zinc finger)"/>
    <property type="match status" value="1"/>
</dbReference>